<dbReference type="Pfam" id="PF13186">
    <property type="entry name" value="SPASM"/>
    <property type="match status" value="1"/>
</dbReference>
<evidence type="ECO:0000313" key="3">
    <source>
        <dbReference type="EMBL" id="QJA80750.1"/>
    </source>
</evidence>
<dbReference type="CDD" id="cd21109">
    <property type="entry name" value="SPASM"/>
    <property type="match status" value="1"/>
</dbReference>
<dbReference type="AlphaFoldDB" id="A0A6M3IES0"/>
<reference evidence="2" key="1">
    <citation type="submission" date="2020-03" db="EMBL/GenBank/DDBJ databases">
        <title>The deep terrestrial virosphere.</title>
        <authorList>
            <person name="Holmfeldt K."/>
            <person name="Nilsson E."/>
            <person name="Simone D."/>
            <person name="Lopez-Fernandez M."/>
            <person name="Wu X."/>
            <person name="de Brujin I."/>
            <person name="Lundin D."/>
            <person name="Andersson A."/>
            <person name="Bertilsson S."/>
            <person name="Dopson M."/>
        </authorList>
    </citation>
    <scope>NUCLEOTIDE SEQUENCE</scope>
    <source>
        <strain evidence="3">MM415A00662</strain>
        <strain evidence="2">MM415B01967</strain>
    </source>
</reference>
<gene>
    <name evidence="3" type="ORF">MM415A00662_0005</name>
    <name evidence="2" type="ORF">MM415B01967_0010</name>
</gene>
<dbReference type="InterPro" id="IPR058240">
    <property type="entry name" value="rSAM_sf"/>
</dbReference>
<dbReference type="SUPFAM" id="SSF102114">
    <property type="entry name" value="Radical SAM enzymes"/>
    <property type="match status" value="1"/>
</dbReference>
<proteinExistence type="predicted"/>
<protein>
    <submittedName>
        <fullName evidence="2">Putative iron-sulfur cluster-binding domain contining protein</fullName>
    </submittedName>
</protein>
<dbReference type="InterPro" id="IPR023885">
    <property type="entry name" value="4Fe4S-binding_SPASM_dom"/>
</dbReference>
<dbReference type="EMBL" id="MT141189">
    <property type="protein sequence ID" value="QJA55915.1"/>
    <property type="molecule type" value="Genomic_DNA"/>
</dbReference>
<dbReference type="Gene3D" id="3.20.20.70">
    <property type="entry name" value="Aldolase class I"/>
    <property type="match status" value="1"/>
</dbReference>
<name>A0A6M3IES0_9ZZZZ</name>
<dbReference type="EMBL" id="MT142434">
    <property type="protein sequence ID" value="QJA80750.1"/>
    <property type="molecule type" value="Genomic_DNA"/>
</dbReference>
<evidence type="ECO:0000259" key="1">
    <source>
        <dbReference type="Pfam" id="PF13186"/>
    </source>
</evidence>
<accession>A0A6M3IES0</accession>
<sequence>MCGRRKMEREHPDLCDWGDMPIDMVEAISEQVPVGIVVQFHNNGDPLMYPELGRALGLFQDNIRCLNTNGKLLVERADDIIDNLDTITISIIQDDPEENEQYETIKEFLAIKGSSRPLLVYRLLGDVFSGPYDDLPGIVVRRILHSPEGSFDYQKAVTKPEIGICLDILTHLAIDRYGNVSPCVRFDPHRVGIIGDVSHETLQEIWYGHIRWDMIQNHLAGRRDRITLCSTCDYWGVATS</sequence>
<dbReference type="InterPro" id="IPR013785">
    <property type="entry name" value="Aldolase_TIM"/>
</dbReference>
<evidence type="ECO:0000313" key="2">
    <source>
        <dbReference type="EMBL" id="QJA55915.1"/>
    </source>
</evidence>
<feature type="domain" description="4Fe4S-binding SPASM" evidence="1">
    <location>
        <begin position="165"/>
        <end position="233"/>
    </location>
</feature>
<organism evidence="2">
    <name type="scientific">viral metagenome</name>
    <dbReference type="NCBI Taxonomy" id="1070528"/>
    <lineage>
        <taxon>unclassified sequences</taxon>
        <taxon>metagenomes</taxon>
        <taxon>organismal metagenomes</taxon>
    </lineage>
</organism>